<reference evidence="2" key="1">
    <citation type="submission" date="2021-06" db="EMBL/GenBank/DDBJ databases">
        <title>Bradyrhizobium sp. S2-11-2 Genome sequencing.</title>
        <authorList>
            <person name="Jin L."/>
        </authorList>
    </citation>
    <scope>NUCLEOTIDE SEQUENCE</scope>
    <source>
        <strain evidence="2">S2-11-2</strain>
    </source>
</reference>
<organism evidence="2 3">
    <name type="scientific">Bradyrhizobium sediminis</name>
    <dbReference type="NCBI Taxonomy" id="2840469"/>
    <lineage>
        <taxon>Bacteria</taxon>
        <taxon>Pseudomonadati</taxon>
        <taxon>Pseudomonadota</taxon>
        <taxon>Alphaproteobacteria</taxon>
        <taxon>Hyphomicrobiales</taxon>
        <taxon>Nitrobacteraceae</taxon>
        <taxon>Bradyrhizobium</taxon>
    </lineage>
</organism>
<feature type="transmembrane region" description="Helical" evidence="1">
    <location>
        <begin position="35"/>
        <end position="53"/>
    </location>
</feature>
<keyword evidence="1" id="KW-1133">Transmembrane helix</keyword>
<accession>A0A975NUM9</accession>
<protein>
    <submittedName>
        <fullName evidence="2">Uncharacterized protein</fullName>
    </submittedName>
</protein>
<gene>
    <name evidence="2" type="ORF">KMZ68_14620</name>
</gene>
<evidence type="ECO:0000313" key="2">
    <source>
        <dbReference type="EMBL" id="QWG20889.1"/>
    </source>
</evidence>
<name>A0A975NUM9_9BRAD</name>
<proteinExistence type="predicted"/>
<sequence>MLLAGIVALNPLGLDVIHAAFLSGEALSRNIWGPIALTGMAVMAVVVLLEWRIRTFILNRGARDTTTT</sequence>
<dbReference type="KEGG" id="bsei:KMZ68_14620"/>
<dbReference type="EMBL" id="CP076135">
    <property type="protein sequence ID" value="QWG20889.1"/>
    <property type="molecule type" value="Genomic_DNA"/>
</dbReference>
<dbReference type="AlphaFoldDB" id="A0A975NUM9"/>
<keyword evidence="1" id="KW-0472">Membrane</keyword>
<dbReference type="Proteomes" id="UP000680805">
    <property type="component" value="Chromosome"/>
</dbReference>
<evidence type="ECO:0000256" key="1">
    <source>
        <dbReference type="SAM" id="Phobius"/>
    </source>
</evidence>
<keyword evidence="1" id="KW-0812">Transmembrane</keyword>
<evidence type="ECO:0000313" key="3">
    <source>
        <dbReference type="Proteomes" id="UP000680805"/>
    </source>
</evidence>